<gene>
    <name evidence="1" type="ORF">Fcan01_13666</name>
</gene>
<sequence length="167" mass="19525">MKCVRCSGLRGGYMDKMFDVENMVEMSYRIFRNEIYRDYLNLWKRFLNYMELSFFNLNSMERSNQVGKNTTTWVNYIPYTRDITKFTEGLYLIEDFHNFGHDYSKALIAWKKKSTGIGGKLRKSMGIDSIGFYLQSSAGAFMARQLQVWQIVLSKSCGVPGGYRSVR</sequence>
<dbReference type="STRING" id="158441.A0A226E3N8"/>
<accession>A0A226E3N8</accession>
<dbReference type="AlphaFoldDB" id="A0A226E3N8"/>
<organism evidence="1 2">
    <name type="scientific">Folsomia candida</name>
    <name type="common">Springtail</name>
    <dbReference type="NCBI Taxonomy" id="158441"/>
    <lineage>
        <taxon>Eukaryota</taxon>
        <taxon>Metazoa</taxon>
        <taxon>Ecdysozoa</taxon>
        <taxon>Arthropoda</taxon>
        <taxon>Hexapoda</taxon>
        <taxon>Collembola</taxon>
        <taxon>Entomobryomorpha</taxon>
        <taxon>Isotomoidea</taxon>
        <taxon>Isotomidae</taxon>
        <taxon>Proisotominae</taxon>
        <taxon>Folsomia</taxon>
    </lineage>
</organism>
<proteinExistence type="predicted"/>
<dbReference type="OrthoDB" id="8300214at2759"/>
<keyword evidence="2" id="KW-1185">Reference proteome</keyword>
<reference evidence="1 2" key="1">
    <citation type="submission" date="2015-12" db="EMBL/GenBank/DDBJ databases">
        <title>The genome of Folsomia candida.</title>
        <authorList>
            <person name="Faddeeva A."/>
            <person name="Derks M.F."/>
            <person name="Anvar Y."/>
            <person name="Smit S."/>
            <person name="Van Straalen N."/>
            <person name="Roelofs D."/>
        </authorList>
    </citation>
    <scope>NUCLEOTIDE SEQUENCE [LARGE SCALE GENOMIC DNA]</scope>
    <source>
        <strain evidence="1 2">VU population</strain>
        <tissue evidence="1">Whole body</tissue>
    </source>
</reference>
<name>A0A226E3N8_FOLCA</name>
<comment type="caution">
    <text evidence="1">The sequence shown here is derived from an EMBL/GenBank/DDBJ whole genome shotgun (WGS) entry which is preliminary data.</text>
</comment>
<dbReference type="EMBL" id="LNIX01000007">
    <property type="protein sequence ID" value="OXA52049.1"/>
    <property type="molecule type" value="Genomic_DNA"/>
</dbReference>
<evidence type="ECO:0000313" key="1">
    <source>
        <dbReference type="EMBL" id="OXA52049.1"/>
    </source>
</evidence>
<evidence type="ECO:0000313" key="2">
    <source>
        <dbReference type="Proteomes" id="UP000198287"/>
    </source>
</evidence>
<dbReference type="Proteomes" id="UP000198287">
    <property type="component" value="Unassembled WGS sequence"/>
</dbReference>
<protein>
    <submittedName>
        <fullName evidence="1">Cyclopropane-fatty-acyl-phospholipid synthase</fullName>
    </submittedName>
</protein>